<organism evidence="11 12">
    <name type="scientific">Humidesulfovibrio mexicanus</name>
    <dbReference type="NCBI Taxonomy" id="147047"/>
    <lineage>
        <taxon>Bacteria</taxon>
        <taxon>Pseudomonadati</taxon>
        <taxon>Thermodesulfobacteriota</taxon>
        <taxon>Desulfovibrionia</taxon>
        <taxon>Desulfovibrionales</taxon>
        <taxon>Desulfovibrionaceae</taxon>
        <taxon>Humidesulfovibrio</taxon>
    </lineage>
</organism>
<evidence type="ECO:0000256" key="5">
    <source>
        <dbReference type="ARBA" id="ARBA00022519"/>
    </source>
</evidence>
<dbReference type="EMBL" id="FZOC01000001">
    <property type="protein sequence ID" value="SNR66759.1"/>
    <property type="molecule type" value="Genomic_DNA"/>
</dbReference>
<dbReference type="Proteomes" id="UP000198324">
    <property type="component" value="Unassembled WGS sequence"/>
</dbReference>
<dbReference type="GO" id="GO:0005886">
    <property type="term" value="C:plasma membrane"/>
    <property type="evidence" value="ECO:0007669"/>
    <property type="project" value="UniProtKB-SubCell"/>
</dbReference>
<comment type="similarity">
    <text evidence="2 9">Belongs to the ABC-2 integral membrane protein family.</text>
</comment>
<accession>A0A238Y8U1</accession>
<keyword evidence="5" id="KW-0997">Cell inner membrane</keyword>
<dbReference type="PANTHER" id="PTHR30413:SF8">
    <property type="entry name" value="TRANSPORT PERMEASE PROTEIN"/>
    <property type="match status" value="1"/>
</dbReference>
<feature type="transmembrane region" description="Helical" evidence="9">
    <location>
        <begin position="97"/>
        <end position="118"/>
    </location>
</feature>
<dbReference type="PROSITE" id="PS51012">
    <property type="entry name" value="ABC_TM2"/>
    <property type="match status" value="1"/>
</dbReference>
<proteinExistence type="inferred from homology"/>
<evidence type="ECO:0000256" key="7">
    <source>
        <dbReference type="ARBA" id="ARBA00022989"/>
    </source>
</evidence>
<feature type="transmembrane region" description="Helical" evidence="9">
    <location>
        <begin position="64"/>
        <end position="85"/>
    </location>
</feature>
<dbReference type="OrthoDB" id="9786910at2"/>
<evidence type="ECO:0000313" key="11">
    <source>
        <dbReference type="EMBL" id="SNR66759.1"/>
    </source>
</evidence>
<feature type="transmembrane region" description="Helical" evidence="9">
    <location>
        <begin position="209"/>
        <end position="228"/>
    </location>
</feature>
<keyword evidence="4 9" id="KW-1003">Cell membrane</keyword>
<evidence type="ECO:0000313" key="12">
    <source>
        <dbReference type="Proteomes" id="UP000198324"/>
    </source>
</evidence>
<evidence type="ECO:0000256" key="9">
    <source>
        <dbReference type="RuleBase" id="RU361157"/>
    </source>
</evidence>
<evidence type="ECO:0000256" key="8">
    <source>
        <dbReference type="ARBA" id="ARBA00023136"/>
    </source>
</evidence>
<keyword evidence="6 9" id="KW-0812">Transmembrane</keyword>
<keyword evidence="7 9" id="KW-1133">Transmembrane helix</keyword>
<dbReference type="GO" id="GO:0140359">
    <property type="term" value="F:ABC-type transporter activity"/>
    <property type="evidence" value="ECO:0007669"/>
    <property type="project" value="InterPro"/>
</dbReference>
<evidence type="ECO:0000256" key="6">
    <source>
        <dbReference type="ARBA" id="ARBA00022692"/>
    </source>
</evidence>
<protein>
    <recommendedName>
        <fullName evidence="9">Transport permease protein</fullName>
    </recommendedName>
</protein>
<dbReference type="GO" id="GO:0015920">
    <property type="term" value="P:lipopolysaccharide transport"/>
    <property type="evidence" value="ECO:0007669"/>
    <property type="project" value="TreeGrafter"/>
</dbReference>
<dbReference type="InterPro" id="IPR013525">
    <property type="entry name" value="ABC2_TM"/>
</dbReference>
<feature type="transmembrane region" description="Helical" evidence="9">
    <location>
        <begin position="139"/>
        <end position="166"/>
    </location>
</feature>
<feature type="transmembrane region" description="Helical" evidence="9">
    <location>
        <begin position="178"/>
        <end position="202"/>
    </location>
</feature>
<evidence type="ECO:0000259" key="10">
    <source>
        <dbReference type="PROSITE" id="PS51012"/>
    </source>
</evidence>
<evidence type="ECO:0000256" key="4">
    <source>
        <dbReference type="ARBA" id="ARBA00022475"/>
    </source>
</evidence>
<evidence type="ECO:0000256" key="1">
    <source>
        <dbReference type="ARBA" id="ARBA00004429"/>
    </source>
</evidence>
<gene>
    <name evidence="11" type="ORF">SAMN04488503_0737</name>
</gene>
<evidence type="ECO:0000256" key="3">
    <source>
        <dbReference type="ARBA" id="ARBA00022448"/>
    </source>
</evidence>
<keyword evidence="12" id="KW-1185">Reference proteome</keyword>
<evidence type="ECO:0000256" key="2">
    <source>
        <dbReference type="ARBA" id="ARBA00007783"/>
    </source>
</evidence>
<dbReference type="InterPro" id="IPR047817">
    <property type="entry name" value="ABC2_TM_bact-type"/>
</dbReference>
<keyword evidence="3 9" id="KW-0813">Transport</keyword>
<feature type="domain" description="ABC transmembrane type-2" evidence="10">
    <location>
        <begin position="66"/>
        <end position="286"/>
    </location>
</feature>
<dbReference type="AlphaFoldDB" id="A0A238Y8U1"/>
<dbReference type="RefSeq" id="WP_089271796.1">
    <property type="nucleotide sequence ID" value="NZ_FZOC01000001.1"/>
</dbReference>
<dbReference type="Pfam" id="PF01061">
    <property type="entry name" value="ABC2_membrane"/>
    <property type="match status" value="1"/>
</dbReference>
<sequence>MTEQAVPSGGAQCIGGQGERPQVVEVHIRPYASTPAYSLRELWSYRALLKSLLWRNIRMQYDDLGLGFFWAVARPLAMLGVFLFIKQNSKANVQLEIPYSLYFFSGIILWFLFAEGARDVSRSIDKEAGILKRVYFPRLIPPLAASLSGVYSLFLCCIPLAVMMLFLQVGPGLRILLLPLPVLLCLLLTYGVGTAFAALNAISRDFEKIFQLCLYLGLFVSPVLYSPAMLNDRAQLIVALNPMAGILLSFRSCLFADYPFPLWQFLYSAGFALCMVVVGTRMFRKAEEYFVDQL</sequence>
<comment type="subcellular location">
    <subcellularLocation>
        <location evidence="1">Cell inner membrane</location>
        <topology evidence="1">Multi-pass membrane protein</topology>
    </subcellularLocation>
    <subcellularLocation>
        <location evidence="9">Cell membrane</location>
        <topology evidence="9">Multi-pass membrane protein</topology>
    </subcellularLocation>
</comment>
<reference evidence="11 12" key="1">
    <citation type="submission" date="2017-06" db="EMBL/GenBank/DDBJ databases">
        <authorList>
            <person name="Kim H.J."/>
            <person name="Triplett B.A."/>
        </authorList>
    </citation>
    <scope>NUCLEOTIDE SEQUENCE [LARGE SCALE GENOMIC DNA]</scope>
    <source>
        <strain evidence="11 12">DSM 13116</strain>
    </source>
</reference>
<feature type="transmembrane region" description="Helical" evidence="9">
    <location>
        <begin position="262"/>
        <end position="283"/>
    </location>
</feature>
<name>A0A238Y8U1_9BACT</name>
<dbReference type="PANTHER" id="PTHR30413">
    <property type="entry name" value="INNER MEMBRANE TRANSPORT PERMEASE"/>
    <property type="match status" value="1"/>
</dbReference>
<keyword evidence="8 9" id="KW-0472">Membrane</keyword>